<feature type="transmembrane region" description="Helical" evidence="1">
    <location>
        <begin position="146"/>
        <end position="167"/>
    </location>
</feature>
<feature type="transmembrane region" description="Helical" evidence="1">
    <location>
        <begin position="28"/>
        <end position="46"/>
    </location>
</feature>
<dbReference type="Proteomes" id="UP001107961">
    <property type="component" value="Unassembled WGS sequence"/>
</dbReference>
<proteinExistence type="predicted"/>
<keyword evidence="1" id="KW-0812">Transmembrane</keyword>
<comment type="caution">
    <text evidence="2">The sequence shown here is derived from an EMBL/GenBank/DDBJ whole genome shotgun (WGS) entry which is preliminary data.</text>
</comment>
<evidence type="ECO:0000256" key="1">
    <source>
        <dbReference type="SAM" id="Phobius"/>
    </source>
</evidence>
<dbReference type="AlphaFoldDB" id="A0A9Q3W4Q1"/>
<gene>
    <name evidence="2" type="ORF">LZG35_10995</name>
</gene>
<accession>A0A9Q3W4Q1</accession>
<sequence length="237" mass="26069">MAETTAQSTQSRHGRRTPPGLLSRLLGLPFRIVAVLVFSIISAVLIEWAGMAFQWWEQPGAEHALHMMHTEVGWLDSHFTQSLLLSNPVVTVQAAVNAAFDTVLIKTGIGPALMQYSNESGWLGTVATYLLAAVYIALVILVRAVILFLTFPLFVMAALVGFVDGLVRRDLRKFGAGRESAFIYHHAKRWAGPAFVTGWLLYLSVPWSIHPNTFLLPCASLFGLIVSITAGSFKKYL</sequence>
<dbReference type="RefSeq" id="WP_203384970.1">
    <property type="nucleotide sequence ID" value="NZ_CP136240.1"/>
</dbReference>
<dbReference type="Pfam" id="PF14348">
    <property type="entry name" value="DtrJ-like"/>
    <property type="match status" value="1"/>
</dbReference>
<keyword evidence="3" id="KW-1185">Reference proteome</keyword>
<name>A0A9Q3W4Q1_9GAMM</name>
<feature type="transmembrane region" description="Helical" evidence="1">
    <location>
        <begin position="214"/>
        <end position="233"/>
    </location>
</feature>
<evidence type="ECO:0000313" key="2">
    <source>
        <dbReference type="EMBL" id="MCE7509163.1"/>
    </source>
</evidence>
<feature type="transmembrane region" description="Helical" evidence="1">
    <location>
        <begin position="187"/>
        <end position="208"/>
    </location>
</feature>
<dbReference type="InterPro" id="IPR022266">
    <property type="entry name" value="DtrJ-like"/>
</dbReference>
<dbReference type="EMBL" id="JAJVKT010000012">
    <property type="protein sequence ID" value="MCE7509163.1"/>
    <property type="molecule type" value="Genomic_DNA"/>
</dbReference>
<protein>
    <submittedName>
        <fullName evidence="2">TIGR03747 family integrating conjugative element membrane protein</fullName>
    </submittedName>
</protein>
<evidence type="ECO:0000313" key="3">
    <source>
        <dbReference type="Proteomes" id="UP001107961"/>
    </source>
</evidence>
<keyword evidence="1" id="KW-1133">Transmembrane helix</keyword>
<dbReference type="NCBIfam" id="TIGR03747">
    <property type="entry name" value="conj_TIGR03747"/>
    <property type="match status" value="1"/>
</dbReference>
<organism evidence="2 3">
    <name type="scientific">Alloalcanivorax xenomutans</name>
    <dbReference type="NCBI Taxonomy" id="1094342"/>
    <lineage>
        <taxon>Bacteria</taxon>
        <taxon>Pseudomonadati</taxon>
        <taxon>Pseudomonadota</taxon>
        <taxon>Gammaproteobacteria</taxon>
        <taxon>Oceanospirillales</taxon>
        <taxon>Alcanivoracaceae</taxon>
        <taxon>Alloalcanivorax</taxon>
    </lineage>
</organism>
<feature type="transmembrane region" description="Helical" evidence="1">
    <location>
        <begin position="121"/>
        <end position="140"/>
    </location>
</feature>
<keyword evidence="1" id="KW-0472">Membrane</keyword>
<reference evidence="2" key="1">
    <citation type="submission" date="2022-01" db="EMBL/GenBank/DDBJ databases">
        <authorList>
            <person name="Karlyshev A.V."/>
            <person name="Jaspars M."/>
        </authorList>
    </citation>
    <scope>NUCLEOTIDE SEQUENCE</scope>
    <source>
        <strain evidence="2">AGSA3-2</strain>
    </source>
</reference>